<dbReference type="GO" id="GO:0008840">
    <property type="term" value="F:4-hydroxy-tetrahydrodipicolinate synthase activity"/>
    <property type="evidence" value="ECO:0007669"/>
    <property type="project" value="TreeGrafter"/>
</dbReference>
<dbReference type="Pfam" id="PF00701">
    <property type="entry name" value="DHDPS"/>
    <property type="match status" value="1"/>
</dbReference>
<dbReference type="PRINTS" id="PR00146">
    <property type="entry name" value="DHPICSNTHASE"/>
</dbReference>
<dbReference type="PANTHER" id="PTHR12128">
    <property type="entry name" value="DIHYDRODIPICOLINATE SYNTHASE"/>
    <property type="match status" value="1"/>
</dbReference>
<accession>A0A1N7PTU9</accession>
<protein>
    <submittedName>
        <fullName evidence="6">4-hydroxy-tetrahydrodipicolinate synthase</fullName>
    </submittedName>
</protein>
<dbReference type="Gene3D" id="3.20.20.70">
    <property type="entry name" value="Aldolase class I"/>
    <property type="match status" value="1"/>
</dbReference>
<keyword evidence="2 3" id="KW-0456">Lyase</keyword>
<dbReference type="STRING" id="484498.SAMN05421686_11158"/>
<evidence type="ECO:0000256" key="3">
    <source>
        <dbReference type="PIRNR" id="PIRNR001365"/>
    </source>
</evidence>
<organism evidence="6 7">
    <name type="scientific">Thalassolituus maritimus</name>
    <dbReference type="NCBI Taxonomy" id="484498"/>
    <lineage>
        <taxon>Bacteria</taxon>
        <taxon>Pseudomonadati</taxon>
        <taxon>Pseudomonadota</taxon>
        <taxon>Gammaproteobacteria</taxon>
        <taxon>Oceanospirillales</taxon>
        <taxon>Oceanospirillaceae</taxon>
        <taxon>Thalassolituus</taxon>
    </lineage>
</organism>
<dbReference type="EMBL" id="FTOH01000011">
    <property type="protein sequence ID" value="SIT13869.1"/>
    <property type="molecule type" value="Genomic_DNA"/>
</dbReference>
<evidence type="ECO:0000256" key="1">
    <source>
        <dbReference type="ARBA" id="ARBA00007592"/>
    </source>
</evidence>
<evidence type="ECO:0000256" key="2">
    <source>
        <dbReference type="ARBA" id="ARBA00023239"/>
    </source>
</evidence>
<dbReference type="GO" id="GO:0005829">
    <property type="term" value="C:cytosol"/>
    <property type="evidence" value="ECO:0007669"/>
    <property type="project" value="TreeGrafter"/>
</dbReference>
<dbReference type="Proteomes" id="UP000185639">
    <property type="component" value="Unassembled WGS sequence"/>
</dbReference>
<evidence type="ECO:0000256" key="4">
    <source>
        <dbReference type="PIRSR" id="PIRSR001365-1"/>
    </source>
</evidence>
<evidence type="ECO:0000313" key="6">
    <source>
        <dbReference type="EMBL" id="SIT13869.1"/>
    </source>
</evidence>
<dbReference type="CDD" id="cd00408">
    <property type="entry name" value="DHDPS-like"/>
    <property type="match status" value="1"/>
</dbReference>
<sequence length="291" mass="31727">MTLSGIIAYPITPFTNDGRDIDFHTLGKTIELLIDNGSDAIAPLGSTGESAYLSQDEWRQVAKFSVEKVAKRVPVVVGISELTTQLATEKAMFAESIDADVIMVIPVSYWKLSDQEIQSYYRTIAESTTLPIMIYNNPATSGVDMAPELIVTMFKEIPNVTMVKESSGDIQRMHKIFELTSGQLPFFNGCNPLALEALCAGASGWCTAAPNLIGALPKQLYESVINKELSVARNLFYRQLPLLRFIVSGGLPKMVKAGLALNGIDAGSPRKPLLEANEDEIKALEILLSNI</sequence>
<dbReference type="RefSeq" id="WP_076517583.1">
    <property type="nucleotide sequence ID" value="NZ_FTOH01000011.1"/>
</dbReference>
<dbReference type="OrthoDB" id="9782828at2"/>
<reference evidence="7" key="1">
    <citation type="submission" date="2017-01" db="EMBL/GenBank/DDBJ databases">
        <authorList>
            <person name="Varghese N."/>
            <person name="Submissions S."/>
        </authorList>
    </citation>
    <scope>NUCLEOTIDE SEQUENCE [LARGE SCALE GENOMIC DNA]</scope>
    <source>
        <strain evidence="7">DSM 24913</strain>
    </source>
</reference>
<feature type="binding site" evidence="5">
    <location>
        <position position="47"/>
    </location>
    <ligand>
        <name>pyruvate</name>
        <dbReference type="ChEBI" id="CHEBI:15361"/>
    </ligand>
</feature>
<dbReference type="InterPro" id="IPR013785">
    <property type="entry name" value="Aldolase_TIM"/>
</dbReference>
<dbReference type="PIRSF" id="PIRSF001365">
    <property type="entry name" value="DHDPS"/>
    <property type="match status" value="1"/>
</dbReference>
<keyword evidence="7" id="KW-1185">Reference proteome</keyword>
<evidence type="ECO:0000256" key="5">
    <source>
        <dbReference type="PIRSR" id="PIRSR001365-2"/>
    </source>
</evidence>
<dbReference type="PANTHER" id="PTHR12128:SF66">
    <property type="entry name" value="4-HYDROXY-2-OXOGLUTARATE ALDOLASE, MITOCHONDRIAL"/>
    <property type="match status" value="1"/>
</dbReference>
<feature type="active site" description="Proton donor/acceptor" evidence="4">
    <location>
        <position position="135"/>
    </location>
</feature>
<evidence type="ECO:0000313" key="7">
    <source>
        <dbReference type="Proteomes" id="UP000185639"/>
    </source>
</evidence>
<gene>
    <name evidence="6" type="ORF">SAMN05421686_11158</name>
</gene>
<dbReference type="SUPFAM" id="SSF51569">
    <property type="entry name" value="Aldolase"/>
    <property type="match status" value="1"/>
</dbReference>
<proteinExistence type="inferred from homology"/>
<dbReference type="InterPro" id="IPR002220">
    <property type="entry name" value="DapA-like"/>
</dbReference>
<feature type="active site" description="Schiff-base intermediate with substrate" evidence="4">
    <location>
        <position position="164"/>
    </location>
</feature>
<dbReference type="AlphaFoldDB" id="A0A1N7PTU9"/>
<comment type="similarity">
    <text evidence="1 3">Belongs to the DapA family.</text>
</comment>
<dbReference type="SMART" id="SM01130">
    <property type="entry name" value="DHDPS"/>
    <property type="match status" value="1"/>
</dbReference>
<name>A0A1N7PTU9_9GAMM</name>